<dbReference type="Pfam" id="PF17167">
    <property type="entry name" value="Glyco_hydro_94"/>
    <property type="match status" value="2"/>
</dbReference>
<evidence type="ECO:0000256" key="1">
    <source>
        <dbReference type="ARBA" id="ARBA00022676"/>
    </source>
</evidence>
<dbReference type="Gene3D" id="1.50.10.10">
    <property type="match status" value="1"/>
</dbReference>
<dbReference type="Gene3D" id="2.70.98.40">
    <property type="entry name" value="Glycoside hydrolase, family 65, N-terminal domain"/>
    <property type="match status" value="1"/>
</dbReference>
<dbReference type="Proteomes" id="UP000262969">
    <property type="component" value="Unassembled WGS sequence"/>
</dbReference>
<dbReference type="PANTHER" id="PTHR37469">
    <property type="entry name" value="CELLOBIONIC ACID PHOSPHORYLASE-RELATED"/>
    <property type="match status" value="1"/>
</dbReference>
<protein>
    <submittedName>
        <fullName evidence="5">Cellobiose phosphorylase</fullName>
    </submittedName>
</protein>
<dbReference type="Pfam" id="PF06165">
    <property type="entry name" value="GH94_b-supersand"/>
    <property type="match status" value="1"/>
</dbReference>
<dbReference type="InterPro" id="IPR010383">
    <property type="entry name" value="Glyco_hydrolase_94_b-supersand"/>
</dbReference>
<name>A0A3D2X6C2_9FIRM</name>
<feature type="domain" description="Glycosyl hydrolase 94 catalytic" evidence="4">
    <location>
        <begin position="320"/>
        <end position="554"/>
    </location>
</feature>
<dbReference type="InterPro" id="IPR008928">
    <property type="entry name" value="6-hairpin_glycosidase_sf"/>
</dbReference>
<evidence type="ECO:0000313" key="6">
    <source>
        <dbReference type="Proteomes" id="UP000262969"/>
    </source>
</evidence>
<dbReference type="EMBL" id="DPVV01000282">
    <property type="protein sequence ID" value="HCL02454.1"/>
    <property type="molecule type" value="Genomic_DNA"/>
</dbReference>
<feature type="domain" description="Glycosyl hydrolase 94 catalytic" evidence="4">
    <location>
        <begin position="618"/>
        <end position="805"/>
    </location>
</feature>
<dbReference type="SUPFAM" id="SSF48208">
    <property type="entry name" value="Six-hairpin glycosidases"/>
    <property type="match status" value="1"/>
</dbReference>
<evidence type="ECO:0000313" key="5">
    <source>
        <dbReference type="EMBL" id="HCL02454.1"/>
    </source>
</evidence>
<evidence type="ECO:0000259" key="4">
    <source>
        <dbReference type="Pfam" id="PF17167"/>
    </source>
</evidence>
<dbReference type="GO" id="GO:0005975">
    <property type="term" value="P:carbohydrate metabolic process"/>
    <property type="evidence" value="ECO:0007669"/>
    <property type="project" value="InterPro"/>
</dbReference>
<dbReference type="GO" id="GO:0016757">
    <property type="term" value="F:glycosyltransferase activity"/>
    <property type="evidence" value="ECO:0007669"/>
    <property type="project" value="UniProtKB-KW"/>
</dbReference>
<evidence type="ECO:0000259" key="3">
    <source>
        <dbReference type="Pfam" id="PF06165"/>
    </source>
</evidence>
<gene>
    <name evidence="5" type="ORF">DHW61_08565</name>
</gene>
<sequence>MRQYQYLNEYADFMLEDPELTSYLYFPIANENGVMASVTPSLHGDNKMGQNTFLLAPVSAEELHTSKASRNFWFDVEGRKPWSVVGNSSDQQANLFQEEKEKTYLRAGVMWQEVERISETYGLTAKVLSLVPASGETVELMRVTIQNIGSDNITFTPIVAIPLYARSADNYRDHRHVTSLLHRIHTTEYGVIVNPTLTFDERGHKKNEVIYGVFGSTGESNPPVSFYPTVEDFIGEGGSFEQPRALYAKDTVPVLAGETMAGYEVLGGLVFEKLTLRVGEERTYLVAMGYGNSEENFKKEAFKFLSSKAFEDILLYTKNYWNQKINIHYHTGNQDFDHFMHWVNFQPMLRRIYGCSFLPHHDYGKGGRGWRDLWQDCLALLMMNPSGVRGMLQDNFSGIRMDGTNATIIGAKQGEFIADRNNITRVWMDHGVWPLFTTDLYIKHSGDLNFLLVEATYFKDMQAVRGEEKDTQYNDGLGKRVRTVEGEEYQGTILEHLLLQNLTAFYDVGEHNHIRLRGADWNDALDMAKERGESVAFTAAYALNLTTLAQLLEKLEESGVTSILLAKEMELLFTEDITCYSDIKRKKEILYTYCKQVKETVSGHKEEVLVSDLVCNLKNKSEWIKEHIRSEEWLTNAEGFHWFNGYYDNHGQRVEGDFAQGVRMMLTSQVFTIMSGVATKDQVKDVIRAADHYLYEAKMGGYRLNTDFGEVKLDLGRMFGFAYGQKENGAVFCHMAIMYSNALYQRGFAKEGYHVIDSLFKHCNNFDVSRIYPGIPEYIGENGRGLYHYLTGSASWLLLTVLTEMFGIKGRLGDLYFEPKLLLEQFRQDGTAKVEFIFADKSFEVTYQNSKKMDVTEYQVAGIILDGMHYKSQDLACIRRSDILELSDHQKHFITIILS</sequence>
<reference evidence="5 6" key="1">
    <citation type="journal article" date="2018" name="Nat. Biotechnol.">
        <title>A standardized bacterial taxonomy based on genome phylogeny substantially revises the tree of life.</title>
        <authorList>
            <person name="Parks D.H."/>
            <person name="Chuvochina M."/>
            <person name="Waite D.W."/>
            <person name="Rinke C."/>
            <person name="Skarshewski A."/>
            <person name="Chaumeil P.A."/>
            <person name="Hugenholtz P."/>
        </authorList>
    </citation>
    <scope>NUCLEOTIDE SEQUENCE [LARGE SCALE GENOMIC DNA]</scope>
    <source>
        <strain evidence="5">UBA11728</strain>
    </source>
</reference>
<proteinExistence type="predicted"/>
<dbReference type="PANTHER" id="PTHR37469:SF2">
    <property type="entry name" value="CELLOBIONIC ACID PHOSPHORYLASE"/>
    <property type="match status" value="1"/>
</dbReference>
<keyword evidence="1" id="KW-0328">Glycosyltransferase</keyword>
<dbReference type="InterPro" id="IPR037018">
    <property type="entry name" value="GH65_N"/>
</dbReference>
<comment type="caution">
    <text evidence="5">The sequence shown here is derived from an EMBL/GenBank/DDBJ whole genome shotgun (WGS) entry which is preliminary data.</text>
</comment>
<organism evidence="5 6">
    <name type="scientific">Lachnoclostridium phytofermentans</name>
    <dbReference type="NCBI Taxonomy" id="66219"/>
    <lineage>
        <taxon>Bacteria</taxon>
        <taxon>Bacillati</taxon>
        <taxon>Bacillota</taxon>
        <taxon>Clostridia</taxon>
        <taxon>Lachnospirales</taxon>
        <taxon>Lachnospiraceae</taxon>
    </lineage>
</organism>
<dbReference type="CDD" id="cd11749">
    <property type="entry name" value="GH94N_LBP_like"/>
    <property type="match status" value="1"/>
</dbReference>
<evidence type="ECO:0000256" key="2">
    <source>
        <dbReference type="ARBA" id="ARBA00022679"/>
    </source>
</evidence>
<dbReference type="InterPro" id="IPR052047">
    <property type="entry name" value="GH94_Enzymes"/>
</dbReference>
<accession>A0A3D2X6C2</accession>
<dbReference type="InterPro" id="IPR012341">
    <property type="entry name" value="6hp_glycosidase-like_sf"/>
</dbReference>
<keyword evidence="2" id="KW-0808">Transferase</keyword>
<feature type="domain" description="Glycosyl hydrolase 94 supersandwich" evidence="3">
    <location>
        <begin position="118"/>
        <end position="304"/>
    </location>
</feature>
<dbReference type="AlphaFoldDB" id="A0A3D2X6C2"/>
<dbReference type="InterPro" id="IPR033432">
    <property type="entry name" value="GH94_catalytic"/>
</dbReference>